<dbReference type="InterPro" id="IPR036188">
    <property type="entry name" value="FAD/NAD-bd_sf"/>
</dbReference>
<protein>
    <submittedName>
        <fullName evidence="2">FAD-dependent oxidoreductase</fullName>
    </submittedName>
</protein>
<dbReference type="OrthoDB" id="9805852at2"/>
<dbReference type="RefSeq" id="WP_129987191.1">
    <property type="nucleotide sequence ID" value="NZ_SDPU01000021.1"/>
</dbReference>
<dbReference type="Gene3D" id="3.50.50.60">
    <property type="entry name" value="FAD/NAD(P)-binding domain"/>
    <property type="match status" value="1"/>
</dbReference>
<keyword evidence="3" id="KW-1185">Reference proteome</keyword>
<dbReference type="Proteomes" id="UP000291189">
    <property type="component" value="Unassembled WGS sequence"/>
</dbReference>
<proteinExistence type="predicted"/>
<dbReference type="Pfam" id="PF01266">
    <property type="entry name" value="DAO"/>
    <property type="match status" value="1"/>
</dbReference>
<dbReference type="GO" id="GO:0005737">
    <property type="term" value="C:cytoplasm"/>
    <property type="evidence" value="ECO:0007669"/>
    <property type="project" value="TreeGrafter"/>
</dbReference>
<feature type="domain" description="FAD dependent oxidoreductase" evidence="1">
    <location>
        <begin position="43"/>
        <end position="408"/>
    </location>
</feature>
<evidence type="ECO:0000313" key="2">
    <source>
        <dbReference type="EMBL" id="RYU12375.1"/>
    </source>
</evidence>
<dbReference type="InterPro" id="IPR006076">
    <property type="entry name" value="FAD-dep_OxRdtase"/>
</dbReference>
<dbReference type="Gene3D" id="3.30.9.10">
    <property type="entry name" value="D-Amino Acid Oxidase, subunit A, domain 2"/>
    <property type="match status" value="1"/>
</dbReference>
<gene>
    <name evidence="2" type="ORF">ETU37_10225</name>
</gene>
<reference evidence="2 3" key="1">
    <citation type="submission" date="2019-01" db="EMBL/GenBank/DDBJ databases">
        <title>Nocardioides guangzhouensis sp. nov., an actinobacterium isolated from soil.</title>
        <authorList>
            <person name="Fu Y."/>
            <person name="Cai Y."/>
            <person name="Lin Z."/>
            <person name="Chen P."/>
        </authorList>
    </citation>
    <scope>NUCLEOTIDE SEQUENCE [LARGE SCALE GENOMIC DNA]</scope>
    <source>
        <strain evidence="2 3">NBRC 105384</strain>
    </source>
</reference>
<dbReference type="PANTHER" id="PTHR13847:SF285">
    <property type="entry name" value="FAD DEPENDENT OXIDOREDUCTASE DOMAIN-CONTAINING PROTEIN"/>
    <property type="match status" value="1"/>
</dbReference>
<organism evidence="2 3">
    <name type="scientific">Nocardioides iriomotensis</name>
    <dbReference type="NCBI Taxonomy" id="715784"/>
    <lineage>
        <taxon>Bacteria</taxon>
        <taxon>Bacillati</taxon>
        <taxon>Actinomycetota</taxon>
        <taxon>Actinomycetes</taxon>
        <taxon>Propionibacteriales</taxon>
        <taxon>Nocardioidaceae</taxon>
        <taxon>Nocardioides</taxon>
    </lineage>
</organism>
<dbReference type="AlphaFoldDB" id="A0A4Q5J4K6"/>
<evidence type="ECO:0000313" key="3">
    <source>
        <dbReference type="Proteomes" id="UP000291189"/>
    </source>
</evidence>
<comment type="caution">
    <text evidence="2">The sequence shown here is derived from an EMBL/GenBank/DDBJ whole genome shotgun (WGS) entry which is preliminary data.</text>
</comment>
<name>A0A4Q5J4K6_9ACTN</name>
<evidence type="ECO:0000259" key="1">
    <source>
        <dbReference type="Pfam" id="PF01266"/>
    </source>
</evidence>
<dbReference type="EMBL" id="SDPU01000021">
    <property type="protein sequence ID" value="RYU12375.1"/>
    <property type="molecule type" value="Genomic_DNA"/>
</dbReference>
<sequence>MGCALSTRTTRLTPSYDGLSLWHATAGEDWTPRAPLPGDREADVAIVGAGFTGLWTAYYLLRADPTLRVVVLEAEVAGFGASGRNGGWCSALFPKSLAALARLPGSSREAALAQHREMRATVDEVLRVADAEGIDAQARKGGTVVVARNLAQLRSARAEVEHARSWGRDERDVRLLDAREARTRLAAAGTVGGTYTEDCAAVHPARLVRGLARAVERLGGTVHEQTRALGIERHLVRTDRGTVRADVVVRATEGYTPGLDGERRTVVPVYSLVVATEPLPDDVWARIGLAARETFSDHRNLIVYGQRTADGRLVFGGRGAPYHFRSRTHPAFDQEPAVFARLRASATAMLPALEGVSWTDAWGGALGITRDWCASVGLDRVTGLAWAGGYVGDGVGTTNLAGRTLRDLVLGHDTELTRLPWVGHRSRRWEPEPLRWLGVNAGLRVMTIADAEERLTGRPSVLARAMAPFVGGH</sequence>
<dbReference type="PANTHER" id="PTHR13847">
    <property type="entry name" value="SARCOSINE DEHYDROGENASE-RELATED"/>
    <property type="match status" value="1"/>
</dbReference>
<dbReference type="SUPFAM" id="SSF51905">
    <property type="entry name" value="FAD/NAD(P)-binding domain"/>
    <property type="match status" value="1"/>
</dbReference>
<accession>A0A4Q5J4K6</accession>